<gene>
    <name evidence="2" type="primary">rps10</name>
</gene>
<reference evidence="2" key="1">
    <citation type="submission" date="2021-03" db="EMBL/GenBank/DDBJ databases">
        <authorList>
            <person name="Liang C."/>
        </authorList>
    </citation>
    <scope>NUCLEOTIDE SEQUENCE</scope>
</reference>
<accession>A0A8E7MLV6</accession>
<dbReference type="EMBL" id="MW729336">
    <property type="protein sequence ID" value="QVX31323.1"/>
    <property type="molecule type" value="Genomic_DNA"/>
</dbReference>
<keyword evidence="2" id="KW-0687">Ribonucleoprotein</keyword>
<organism evidence="2">
    <name type="scientific">Attheya longicornis</name>
    <dbReference type="NCBI Taxonomy" id="451786"/>
    <lineage>
        <taxon>Eukaryota</taxon>
        <taxon>Sar</taxon>
        <taxon>Stramenopiles</taxon>
        <taxon>Ochrophyta</taxon>
        <taxon>Bacillariophyta</taxon>
        <taxon>Coscinodiscophyceae</taxon>
        <taxon>Chaetocerotophycidae</taxon>
        <taxon>Chaetocerotales</taxon>
        <taxon>Attheyaceae</taxon>
        <taxon>Attheya</taxon>
    </lineage>
</organism>
<dbReference type="AlphaFoldDB" id="A0A8E7MLV6"/>
<name>A0A8E7MLV6_9STRA</name>
<evidence type="ECO:0000313" key="2">
    <source>
        <dbReference type="EMBL" id="QVX31323.1"/>
    </source>
</evidence>
<keyword evidence="2" id="KW-0689">Ribosomal protein</keyword>
<keyword evidence="2" id="KW-0496">Mitochondrion</keyword>
<geneLocation type="mitochondrion" evidence="2"/>
<dbReference type="InterPro" id="IPR027486">
    <property type="entry name" value="Ribosomal_uS10_dom"/>
</dbReference>
<feature type="domain" description="Small ribosomal subunit protein uS10" evidence="1">
    <location>
        <begin position="4"/>
        <end position="104"/>
    </location>
</feature>
<evidence type="ECO:0000259" key="1">
    <source>
        <dbReference type="SMART" id="SM01403"/>
    </source>
</evidence>
<proteinExistence type="predicted"/>
<protein>
    <submittedName>
        <fullName evidence="2">Ribosomal protein S10</fullName>
    </submittedName>
</protein>
<sequence length="155" mass="18449">MFINIYISSKNFSSIKNFINFLNVLSLSKPLKNKLFLKYLKIPSSKKVFTLLKSPHVNKTAQDQFEFIIFSNKISLYSFKTSKFLYLLKKINLTLFPDVKIKISFFNNFKKFKEKKIQAFELNKFSLKMLSSKLHFNHKMKSYLKLLDIYGEINF</sequence>
<dbReference type="SMART" id="SM01403">
    <property type="entry name" value="Ribosomal_S10"/>
    <property type="match status" value="1"/>
</dbReference>
<dbReference type="Pfam" id="PF00338">
    <property type="entry name" value="Ribosomal_S10"/>
    <property type="match status" value="1"/>
</dbReference>
<dbReference type="GO" id="GO:0005840">
    <property type="term" value="C:ribosome"/>
    <property type="evidence" value="ECO:0007669"/>
    <property type="project" value="UniProtKB-KW"/>
</dbReference>